<evidence type="ECO:0000313" key="2">
    <source>
        <dbReference type="EMBL" id="AFK49345.1"/>
    </source>
</evidence>
<dbReference type="GO" id="GO:0016491">
    <property type="term" value="F:oxidoreductase activity"/>
    <property type="evidence" value="ECO:0007669"/>
    <property type="project" value="InterPro"/>
</dbReference>
<dbReference type="InterPro" id="IPR015590">
    <property type="entry name" value="Aldehyde_DH_dom"/>
</dbReference>
<protein>
    <recommendedName>
        <fullName evidence="1">Aldehyde dehydrogenase domain-containing protein</fullName>
    </recommendedName>
</protein>
<feature type="domain" description="Aldehyde dehydrogenase" evidence="1">
    <location>
        <begin position="69"/>
        <end position="240"/>
    </location>
</feature>
<dbReference type="InterPro" id="IPR016161">
    <property type="entry name" value="Ald_DH/histidinol_DH"/>
</dbReference>
<name>I3TA03_MEDTR</name>
<dbReference type="PANTHER" id="PTHR11699">
    <property type="entry name" value="ALDEHYDE DEHYDROGENASE-RELATED"/>
    <property type="match status" value="1"/>
</dbReference>
<evidence type="ECO:0000259" key="1">
    <source>
        <dbReference type="Pfam" id="PF00171"/>
    </source>
</evidence>
<organism evidence="2">
    <name type="scientific">Medicago truncatula</name>
    <name type="common">Barrel medic</name>
    <name type="synonym">Medicago tribuloides</name>
    <dbReference type="NCBI Taxonomy" id="3880"/>
    <lineage>
        <taxon>Eukaryota</taxon>
        <taxon>Viridiplantae</taxon>
        <taxon>Streptophyta</taxon>
        <taxon>Embryophyta</taxon>
        <taxon>Tracheophyta</taxon>
        <taxon>Spermatophyta</taxon>
        <taxon>Magnoliopsida</taxon>
        <taxon>eudicotyledons</taxon>
        <taxon>Gunneridae</taxon>
        <taxon>Pentapetalae</taxon>
        <taxon>rosids</taxon>
        <taxon>fabids</taxon>
        <taxon>Fabales</taxon>
        <taxon>Fabaceae</taxon>
        <taxon>Papilionoideae</taxon>
        <taxon>50 kb inversion clade</taxon>
        <taxon>NPAAA clade</taxon>
        <taxon>Hologalegina</taxon>
        <taxon>IRL clade</taxon>
        <taxon>Trifolieae</taxon>
        <taxon>Medicago</taxon>
    </lineage>
</organism>
<accession>I3TA03</accession>
<dbReference type="EMBL" id="BT149551">
    <property type="protein sequence ID" value="AFK49345.1"/>
    <property type="molecule type" value="mRNA"/>
</dbReference>
<dbReference type="FunFam" id="3.40.605.10:FF:000050">
    <property type="entry name" value="Aldehyde dehydrogenase, mitochondrial"/>
    <property type="match status" value="1"/>
</dbReference>
<dbReference type="Gene3D" id="3.40.605.10">
    <property type="entry name" value="Aldehyde Dehydrogenase, Chain A, domain 1"/>
    <property type="match status" value="1"/>
</dbReference>
<dbReference type="InterPro" id="IPR016162">
    <property type="entry name" value="Ald_DH_N"/>
</dbReference>
<sequence length="272" mass="29927">MASSTKISRLISRSFSSASSSSTSLFSRGGNGYLGGLLSKYSTAAAIDEQPIKPSVQVDHTQLLIDGKFVDAASGKTFPTLDPRTGEVIAHVAEGHSEDVDRAVAAARKAFDQGPWPKFPAYERQKIMLRAADLIEKHNDQIAALETWDNGKPYEQSAQIEIPMLVRLFRYYAGWADKIHGLTVPADGPYHVQTLHEPIGVAGQIIPWNFPLLMFAWKVGPALACGNTVVLKQLTDTIVCFVCSKTISRGRTSCWCVEYNIWLWSNCRCCSC</sequence>
<dbReference type="SUPFAM" id="SSF53720">
    <property type="entry name" value="ALDH-like"/>
    <property type="match status" value="1"/>
</dbReference>
<dbReference type="AlphaFoldDB" id="I3TA03"/>
<dbReference type="Pfam" id="PF00171">
    <property type="entry name" value="Aldedh"/>
    <property type="match status" value="1"/>
</dbReference>
<proteinExistence type="evidence at transcript level"/>
<reference evidence="2" key="1">
    <citation type="submission" date="2012-05" db="EMBL/GenBank/DDBJ databases">
        <authorList>
            <person name="Krishnakumar V."/>
            <person name="Cheung F."/>
            <person name="Xiao Y."/>
            <person name="Chan A."/>
            <person name="Moskal W.A."/>
            <person name="Town C.D."/>
        </authorList>
    </citation>
    <scope>NUCLEOTIDE SEQUENCE</scope>
</reference>